<comment type="caution">
    <text evidence="6">The sequence shown here is derived from an EMBL/GenBank/DDBJ whole genome shotgun (WGS) entry which is preliminary data.</text>
</comment>
<evidence type="ECO:0000259" key="5">
    <source>
        <dbReference type="Pfam" id="PF01420"/>
    </source>
</evidence>
<dbReference type="SUPFAM" id="SSF116734">
    <property type="entry name" value="DNA methylase specificity domain"/>
    <property type="match status" value="2"/>
</dbReference>
<keyword evidence="3" id="KW-0238">DNA-binding</keyword>
<keyword evidence="4" id="KW-0175">Coiled coil</keyword>
<evidence type="ECO:0000256" key="2">
    <source>
        <dbReference type="ARBA" id="ARBA00022747"/>
    </source>
</evidence>
<evidence type="ECO:0000256" key="4">
    <source>
        <dbReference type="SAM" id="Coils"/>
    </source>
</evidence>
<dbReference type="GeneID" id="56509710"/>
<dbReference type="RefSeq" id="WP_111999908.1">
    <property type="nucleotide sequence ID" value="NZ_CP053828.1"/>
</dbReference>
<dbReference type="PANTHER" id="PTHR43140:SF1">
    <property type="entry name" value="TYPE I RESTRICTION ENZYME ECOKI SPECIFICITY SUBUNIT"/>
    <property type="match status" value="1"/>
</dbReference>
<sequence>MKSRILEFKDSGISWIGQIPKHWEVKRLKFTLNERKENNKPVKTDFILSLTNEKGVIPYSEKGAQGNISKDDITGYKLAYPNDIILNSMNVVIGSVGLSSYFGAISPVYYALYSKENSNIKFYNYIFQTSVFQNSLKGLGNGILEIRMRIPMSNLNNVFLPYPPLNEQKKIAEFLDKKCEIIDKRVENLERKINTLKEYKKSLISECVTKGLNPKILKFKDSGIPWIGQIPKHWEIKKLKYIATKIYKGNGITKEQVFENGDMPCVRYGEIYTKYNYSFDECFSYTFEKVLNSTSYFGYGDILFTCTGELIEEIGKNVVYLGHKKCLAGGDIIILNHKQNPSFLNYALDCNYARNQKSYGKAKLKVVHISSREISNLFVVLPPLNEQKEIAEFLDKKCEKIDRLNENYTKQITTLKEYKKSLIYECVTGKKEI</sequence>
<dbReference type="GO" id="GO:0009307">
    <property type="term" value="P:DNA restriction-modification system"/>
    <property type="evidence" value="ECO:0007669"/>
    <property type="project" value="UniProtKB-KW"/>
</dbReference>
<dbReference type="Gene3D" id="3.90.220.20">
    <property type="entry name" value="DNA methylase specificity domains"/>
    <property type="match status" value="2"/>
</dbReference>
<evidence type="ECO:0000256" key="1">
    <source>
        <dbReference type="ARBA" id="ARBA00010923"/>
    </source>
</evidence>
<dbReference type="Proteomes" id="UP000423641">
    <property type="component" value="Unassembled WGS sequence"/>
</dbReference>
<organism evidence="6 7">
    <name type="scientific">Campylobacter hyointestinalis subsp. lawsonii</name>
    <dbReference type="NCBI Taxonomy" id="91353"/>
    <lineage>
        <taxon>Bacteria</taxon>
        <taxon>Pseudomonadati</taxon>
        <taxon>Campylobacterota</taxon>
        <taxon>Epsilonproteobacteria</taxon>
        <taxon>Campylobacterales</taxon>
        <taxon>Campylobacteraceae</taxon>
        <taxon>Campylobacter</taxon>
    </lineage>
</organism>
<dbReference type="EMBL" id="VZON01000003">
    <property type="protein sequence ID" value="KAB0613194.1"/>
    <property type="molecule type" value="Genomic_DNA"/>
</dbReference>
<feature type="coiled-coil region" evidence="4">
    <location>
        <begin position="391"/>
        <end position="421"/>
    </location>
</feature>
<keyword evidence="2" id="KW-0680">Restriction system</keyword>
<keyword evidence="6" id="KW-0540">Nuclease</keyword>
<dbReference type="Pfam" id="PF01420">
    <property type="entry name" value="Methylase_S"/>
    <property type="match status" value="2"/>
</dbReference>
<dbReference type="InterPro" id="IPR051212">
    <property type="entry name" value="Type-I_RE_S_subunit"/>
</dbReference>
<proteinExistence type="inferred from homology"/>
<keyword evidence="6" id="KW-0255">Endonuclease</keyword>
<name>A0AAV6EGU5_CAMHY</name>
<accession>A0AAV6EGU5</accession>
<feature type="domain" description="Type I restriction modification DNA specificity" evidence="5">
    <location>
        <begin position="231"/>
        <end position="412"/>
    </location>
</feature>
<dbReference type="GO" id="GO:0003677">
    <property type="term" value="F:DNA binding"/>
    <property type="evidence" value="ECO:0007669"/>
    <property type="project" value="UniProtKB-KW"/>
</dbReference>
<feature type="domain" description="Type I restriction modification DNA specificity" evidence="5">
    <location>
        <begin position="20"/>
        <end position="180"/>
    </location>
</feature>
<evidence type="ECO:0000256" key="3">
    <source>
        <dbReference type="ARBA" id="ARBA00023125"/>
    </source>
</evidence>
<feature type="coiled-coil region" evidence="4">
    <location>
        <begin position="172"/>
        <end position="206"/>
    </location>
</feature>
<keyword evidence="6" id="KW-0378">Hydrolase</keyword>
<comment type="similarity">
    <text evidence="1">Belongs to the type-I restriction system S methylase family.</text>
</comment>
<evidence type="ECO:0000313" key="6">
    <source>
        <dbReference type="EMBL" id="KAB0613194.1"/>
    </source>
</evidence>
<dbReference type="GO" id="GO:0004519">
    <property type="term" value="F:endonuclease activity"/>
    <property type="evidence" value="ECO:0007669"/>
    <property type="project" value="UniProtKB-KW"/>
</dbReference>
<dbReference type="AlphaFoldDB" id="A0AAV6EGU5"/>
<reference evidence="6 7" key="1">
    <citation type="submission" date="2019-09" db="EMBL/GenBank/DDBJ databases">
        <title>Draft genome sequences of 48 bacterial type strains from the CCUG.</title>
        <authorList>
            <person name="Tunovic T."/>
            <person name="Pineiro-Iglesias B."/>
            <person name="Unosson C."/>
            <person name="Inganas E."/>
            <person name="Ohlen M."/>
            <person name="Cardew S."/>
            <person name="Jensie-Markopoulos S."/>
            <person name="Salva-Serra F."/>
            <person name="Jaen-Luchoro D."/>
            <person name="Karlsson R."/>
            <person name="Svensson-Stadler L."/>
            <person name="Chun J."/>
            <person name="Moore E."/>
        </authorList>
    </citation>
    <scope>NUCLEOTIDE SEQUENCE [LARGE SCALE GENOMIC DNA]</scope>
    <source>
        <strain evidence="6 7">CCUG 34538</strain>
    </source>
</reference>
<gene>
    <name evidence="6" type="ORF">F7P66_04250</name>
</gene>
<dbReference type="PANTHER" id="PTHR43140">
    <property type="entry name" value="TYPE-1 RESTRICTION ENZYME ECOKI SPECIFICITY PROTEIN"/>
    <property type="match status" value="1"/>
</dbReference>
<protein>
    <submittedName>
        <fullName evidence="6">Restriction endonuclease subunit S</fullName>
    </submittedName>
</protein>
<dbReference type="InterPro" id="IPR000055">
    <property type="entry name" value="Restrct_endonuc_typeI_TRD"/>
</dbReference>
<dbReference type="Gene3D" id="1.10.287.1120">
    <property type="entry name" value="Bipartite methylase S protein"/>
    <property type="match status" value="1"/>
</dbReference>
<dbReference type="InterPro" id="IPR044946">
    <property type="entry name" value="Restrct_endonuc_typeI_TRD_sf"/>
</dbReference>
<evidence type="ECO:0000313" key="7">
    <source>
        <dbReference type="Proteomes" id="UP000423641"/>
    </source>
</evidence>